<dbReference type="PANTHER" id="PTHR31170">
    <property type="entry name" value="BNAC04G53230D PROTEIN"/>
    <property type="match status" value="1"/>
</dbReference>
<dbReference type="AlphaFoldDB" id="A0A9Q0K0C2"/>
<dbReference type="Pfam" id="PF03140">
    <property type="entry name" value="DUF247"/>
    <property type="match status" value="1"/>
</dbReference>
<keyword evidence="3" id="KW-1185">Reference proteome</keyword>
<keyword evidence="1" id="KW-0812">Transmembrane</keyword>
<organism evidence="2 3">
    <name type="scientific">Protea cynaroides</name>
    <dbReference type="NCBI Taxonomy" id="273540"/>
    <lineage>
        <taxon>Eukaryota</taxon>
        <taxon>Viridiplantae</taxon>
        <taxon>Streptophyta</taxon>
        <taxon>Embryophyta</taxon>
        <taxon>Tracheophyta</taxon>
        <taxon>Spermatophyta</taxon>
        <taxon>Magnoliopsida</taxon>
        <taxon>Proteales</taxon>
        <taxon>Proteaceae</taxon>
        <taxon>Protea</taxon>
    </lineage>
</organism>
<keyword evidence="1" id="KW-0472">Membrane</keyword>
<keyword evidence="1" id="KW-1133">Transmembrane helix</keyword>
<feature type="transmembrane region" description="Helical" evidence="1">
    <location>
        <begin position="457"/>
        <end position="478"/>
    </location>
</feature>
<comment type="caution">
    <text evidence="2">The sequence shown here is derived from an EMBL/GenBank/DDBJ whole genome shotgun (WGS) entry which is preliminary data.</text>
</comment>
<proteinExistence type="predicted"/>
<reference evidence="2" key="1">
    <citation type="journal article" date="2023" name="Plant J.">
        <title>The genome of the king protea, Protea cynaroides.</title>
        <authorList>
            <person name="Chang J."/>
            <person name="Duong T.A."/>
            <person name="Schoeman C."/>
            <person name="Ma X."/>
            <person name="Roodt D."/>
            <person name="Barker N."/>
            <person name="Li Z."/>
            <person name="Van de Peer Y."/>
            <person name="Mizrachi E."/>
        </authorList>
    </citation>
    <scope>NUCLEOTIDE SEQUENCE</scope>
    <source>
        <tissue evidence="2">Young leaves</tissue>
    </source>
</reference>
<evidence type="ECO:0000313" key="3">
    <source>
        <dbReference type="Proteomes" id="UP001141806"/>
    </source>
</evidence>
<dbReference type="Proteomes" id="UP001141806">
    <property type="component" value="Unassembled WGS sequence"/>
</dbReference>
<accession>A0A9Q0K0C2</accession>
<evidence type="ECO:0000256" key="1">
    <source>
        <dbReference type="SAM" id="Phobius"/>
    </source>
</evidence>
<dbReference type="EMBL" id="JAMYWD010000010">
    <property type="protein sequence ID" value="KAJ4958486.1"/>
    <property type="molecule type" value="Genomic_DNA"/>
</dbReference>
<sequence length="484" mass="56234">MAETAGVWIEHDPDVVTLVVESILRAHGKVTPLPSNRSIFRVPEPMRVIKPEAYTPRLVSIGPFHRNDKHLKPMEAHKLRYLYDLLDRESPKNLGEPVNEKLGRCVEAMIEVEDKARRCYSETIEYEYRSYEFVHMMVVDGCFILEFILKTNFQEPASDPTWMTHVIKRDLLLLENQLPLFVLGRLYNLLINRTLSDCTFSDHVCCFLGSFTQSRRIYGTHMPHFNRAKEKFLQKGKTIPPSNKKEEEKVVDKEISEENFEQIFEAKHLLDFNRVLLIPSTTKKKGSRGKFGCCIRSATELHHEALVKFQRGSNNCLLGITFTDGVLRIPSIRIEDFTETLLRNLIAFEQSYEADDQHITYYAAFLDGLINTPEDVELLQKMGIIQNLAREPQEVAYLFNNLLKEVIIEERKNYFSNICCEVNEYYGNQWNQRKASFYNNITKWKASLMENYFNSPWAFISFLAAVILLILTAIQTFCSIKQVT</sequence>
<protein>
    <submittedName>
        <fullName evidence="2">Uncharacterized protein</fullName>
    </submittedName>
</protein>
<dbReference type="OrthoDB" id="672127at2759"/>
<dbReference type="InterPro" id="IPR004158">
    <property type="entry name" value="DUF247_pln"/>
</dbReference>
<gene>
    <name evidence="2" type="ORF">NE237_025597</name>
</gene>
<dbReference type="PANTHER" id="PTHR31170:SF25">
    <property type="entry name" value="BNAA09G04570D PROTEIN"/>
    <property type="match status" value="1"/>
</dbReference>
<evidence type="ECO:0000313" key="2">
    <source>
        <dbReference type="EMBL" id="KAJ4958486.1"/>
    </source>
</evidence>
<name>A0A9Q0K0C2_9MAGN</name>